<dbReference type="AlphaFoldDB" id="A0A9X3S0C3"/>
<keyword evidence="2" id="KW-1185">Reference proteome</keyword>
<evidence type="ECO:0000313" key="2">
    <source>
        <dbReference type="Proteomes" id="UP001149140"/>
    </source>
</evidence>
<dbReference type="PANTHER" id="PTHR38479">
    <property type="entry name" value="LMO0824 PROTEIN"/>
    <property type="match status" value="1"/>
</dbReference>
<dbReference type="Pfam" id="PF06224">
    <property type="entry name" value="AlkZ-like"/>
    <property type="match status" value="1"/>
</dbReference>
<gene>
    <name evidence="1" type="ORF">OM076_16595</name>
</gene>
<keyword evidence="1" id="KW-0238">DNA-binding</keyword>
<dbReference type="PANTHER" id="PTHR38479:SF2">
    <property type="entry name" value="WINGED HELIX DNA-BINDING DOMAIN-CONTAINING PROTEIN"/>
    <property type="match status" value="1"/>
</dbReference>
<dbReference type="EMBL" id="JAPDOD010000015">
    <property type="protein sequence ID" value="MDA0161895.1"/>
    <property type="molecule type" value="Genomic_DNA"/>
</dbReference>
<accession>A0A9X3S0C3</accession>
<name>A0A9X3S0C3_9ACTN</name>
<evidence type="ECO:0000313" key="1">
    <source>
        <dbReference type="EMBL" id="MDA0161895.1"/>
    </source>
</evidence>
<reference evidence="1" key="1">
    <citation type="submission" date="2022-10" db="EMBL/GenBank/DDBJ databases">
        <title>The WGS of Solirubrobacter ginsenosidimutans DSM 21036.</title>
        <authorList>
            <person name="Jiang Z."/>
        </authorList>
    </citation>
    <scope>NUCLEOTIDE SEQUENCE</scope>
    <source>
        <strain evidence="1">DSM 21036</strain>
    </source>
</reference>
<proteinExistence type="predicted"/>
<organism evidence="1 2">
    <name type="scientific">Solirubrobacter ginsenosidimutans</name>
    <dbReference type="NCBI Taxonomy" id="490573"/>
    <lineage>
        <taxon>Bacteria</taxon>
        <taxon>Bacillati</taxon>
        <taxon>Actinomycetota</taxon>
        <taxon>Thermoleophilia</taxon>
        <taxon>Solirubrobacterales</taxon>
        <taxon>Solirubrobacteraceae</taxon>
        <taxon>Solirubrobacter</taxon>
    </lineage>
</organism>
<dbReference type="GO" id="GO:0003677">
    <property type="term" value="F:DNA binding"/>
    <property type="evidence" value="ECO:0007669"/>
    <property type="project" value="UniProtKB-KW"/>
</dbReference>
<protein>
    <submittedName>
        <fullName evidence="1">Winged helix DNA-binding domain-containing protein</fullName>
    </submittedName>
</protein>
<dbReference type="Proteomes" id="UP001149140">
    <property type="component" value="Unassembled WGS sequence"/>
</dbReference>
<dbReference type="RefSeq" id="WP_270041126.1">
    <property type="nucleotide sequence ID" value="NZ_JAPDOD010000015.1"/>
</dbReference>
<comment type="caution">
    <text evidence="1">The sequence shown here is derived from an EMBL/GenBank/DDBJ whole genome shotgun (WGS) entry which is preliminary data.</text>
</comment>
<sequence>MPPTLKARELNRALLARQGLLERTERSIPEMLDAMGTLQAQYAPSMYVGLWSRLAGFERDSLTRALQEREVVQATLMRVTIHLCSRADYWPLTLPVRAARRTWWSRATKGPSDVEMEAAAETLRAALREGPLRKKAIDELLGKPVAHGIGLWVDMVRVPPSGTWERRRADLYGLAEEWVPRPPIDPEAALDHLVTRYLTGFGPAAKAEIANWAGMTAKDVEPALGRLELRRFAAEDGTELLDLPDLPLPDADTSAPVRFLGTWDACLLVHARRALILPEAHRPRIFNTKMPQSVGTFLVDGAVAGAWRPDGTIEPFADLSAKHRKQVEAEAARLAAFSA</sequence>
<dbReference type="InterPro" id="IPR009351">
    <property type="entry name" value="AlkZ-like"/>
</dbReference>